<evidence type="ECO:0000313" key="2">
    <source>
        <dbReference type="Proteomes" id="UP000243985"/>
    </source>
</evidence>
<dbReference type="Gene3D" id="3.10.180.10">
    <property type="entry name" value="2,3-Dihydroxybiphenyl 1,2-Dioxygenase, domain 1"/>
    <property type="match status" value="1"/>
</dbReference>
<dbReference type="AlphaFoldDB" id="A0A2T5XTB2"/>
<organism evidence="1 2">
    <name type="scientific">Capnocytophaga leadbetteri</name>
    <dbReference type="NCBI Taxonomy" id="327575"/>
    <lineage>
        <taxon>Bacteria</taxon>
        <taxon>Pseudomonadati</taxon>
        <taxon>Bacteroidota</taxon>
        <taxon>Flavobacteriia</taxon>
        <taxon>Flavobacteriales</taxon>
        <taxon>Flavobacteriaceae</taxon>
        <taxon>Capnocytophaga</taxon>
    </lineage>
</organism>
<dbReference type="Proteomes" id="UP000243985">
    <property type="component" value="Unassembled WGS sequence"/>
</dbReference>
<accession>A0A2T5XTB2</accession>
<evidence type="ECO:0008006" key="3">
    <source>
        <dbReference type="Google" id="ProtNLM"/>
    </source>
</evidence>
<gene>
    <name evidence="1" type="ORF">C8P65_11021</name>
</gene>
<reference evidence="1 2" key="1">
    <citation type="submission" date="2018-04" db="EMBL/GenBank/DDBJ databases">
        <title>Genomic Encyclopedia of Archaeal and Bacterial Type Strains, Phase II (KMG-II): from individual species to whole genera.</title>
        <authorList>
            <person name="Goeker M."/>
        </authorList>
    </citation>
    <scope>NUCLEOTIDE SEQUENCE [LARGE SCALE GENOMIC DNA]</scope>
    <source>
        <strain evidence="1 2">DSM 22902</strain>
    </source>
</reference>
<sequence length="44" mass="5168">MRQKLTLITLGVRNFQKALSFYEGLGWLAYNPFWEFDTNGSLKL</sequence>
<comment type="caution">
    <text evidence="1">The sequence shown here is derived from an EMBL/GenBank/DDBJ whole genome shotgun (WGS) entry which is preliminary data.</text>
</comment>
<dbReference type="EMBL" id="QBKG01000010">
    <property type="protein sequence ID" value="PTX05792.1"/>
    <property type="molecule type" value="Genomic_DNA"/>
</dbReference>
<name>A0A2T5XTB2_9FLAO</name>
<evidence type="ECO:0000313" key="1">
    <source>
        <dbReference type="EMBL" id="PTX05792.1"/>
    </source>
</evidence>
<dbReference type="InterPro" id="IPR029068">
    <property type="entry name" value="Glyas_Bleomycin-R_OHBP_Dase"/>
</dbReference>
<protein>
    <recommendedName>
        <fullName evidence="3">Glyoxalase</fullName>
    </recommendedName>
</protein>
<proteinExistence type="predicted"/>